<proteinExistence type="predicted"/>
<evidence type="ECO:0000313" key="2">
    <source>
        <dbReference type="EMBL" id="KAA6324072.1"/>
    </source>
</evidence>
<reference evidence="2 3" key="1">
    <citation type="submission" date="2019-03" db="EMBL/GenBank/DDBJ databases">
        <title>Single cell metagenomics reveals metabolic interactions within the superorganism composed of flagellate Streblomastix strix and complex community of Bacteroidetes bacteria on its surface.</title>
        <authorList>
            <person name="Treitli S.C."/>
            <person name="Kolisko M."/>
            <person name="Husnik F."/>
            <person name="Keeling P."/>
            <person name="Hampl V."/>
        </authorList>
    </citation>
    <scope>NUCLEOTIDE SEQUENCE [LARGE SCALE GENOMIC DNA]</scope>
    <source>
        <strain evidence="2">ST1C</strain>
    </source>
</reference>
<name>A0A5J4QRA5_9EUKA</name>
<accession>A0A5J4QRA5</accession>
<protein>
    <submittedName>
        <fullName evidence="2">Uncharacterized protein</fullName>
    </submittedName>
</protein>
<dbReference type="Proteomes" id="UP000324800">
    <property type="component" value="Unassembled WGS sequence"/>
</dbReference>
<comment type="caution">
    <text evidence="2">The sequence shown here is derived from an EMBL/GenBank/DDBJ whole genome shotgun (WGS) entry which is preliminary data.</text>
</comment>
<dbReference type="AlphaFoldDB" id="A0A5J4QRA5"/>
<gene>
    <name evidence="2" type="ORF">EZS28_054234</name>
</gene>
<evidence type="ECO:0000313" key="3">
    <source>
        <dbReference type="Proteomes" id="UP000324800"/>
    </source>
</evidence>
<feature type="non-terminal residue" evidence="2">
    <location>
        <position position="211"/>
    </location>
</feature>
<organism evidence="2 3">
    <name type="scientific">Streblomastix strix</name>
    <dbReference type="NCBI Taxonomy" id="222440"/>
    <lineage>
        <taxon>Eukaryota</taxon>
        <taxon>Metamonada</taxon>
        <taxon>Preaxostyla</taxon>
        <taxon>Oxymonadida</taxon>
        <taxon>Streblomastigidae</taxon>
        <taxon>Streblomastix</taxon>
    </lineage>
</organism>
<dbReference type="EMBL" id="SNRW01044470">
    <property type="protein sequence ID" value="KAA6324072.1"/>
    <property type="molecule type" value="Genomic_DNA"/>
</dbReference>
<feature type="compositionally biased region" description="Low complexity" evidence="1">
    <location>
        <begin position="189"/>
        <end position="198"/>
    </location>
</feature>
<feature type="region of interest" description="Disordered" evidence="1">
    <location>
        <begin position="159"/>
        <end position="211"/>
    </location>
</feature>
<evidence type="ECO:0000256" key="1">
    <source>
        <dbReference type="SAM" id="MobiDB-lite"/>
    </source>
</evidence>
<sequence length="211" mass="23479">MERIVIGQTIINELLQTIIIEVRLKTSPKSQKITLKSQHLDQGQQMLIQAMIELRQRIRRSGFMGGLAVPLFINEDGTSALSATDISALVRNMMQLAGINSDDYGAYSAKSAGISNRIQESIPFQVVASQANLSLQSGVIQKHYIKPIENYTAHRPSITHFKQSHSPQKARLPDYNSRPSPERSGSLVENEANEANANPVNMDLRQRDKIS</sequence>